<proteinExistence type="predicted"/>
<feature type="region of interest" description="Disordered" evidence="1">
    <location>
        <begin position="177"/>
        <end position="238"/>
    </location>
</feature>
<accession>A0ABQ4XLW4</accession>
<feature type="compositionally biased region" description="Basic residues" evidence="1">
    <location>
        <begin position="213"/>
        <end position="223"/>
    </location>
</feature>
<dbReference type="Proteomes" id="UP001151760">
    <property type="component" value="Unassembled WGS sequence"/>
</dbReference>
<evidence type="ECO:0000256" key="1">
    <source>
        <dbReference type="SAM" id="MobiDB-lite"/>
    </source>
</evidence>
<evidence type="ECO:0008006" key="4">
    <source>
        <dbReference type="Google" id="ProtNLM"/>
    </source>
</evidence>
<name>A0ABQ4XLW4_9ASTR</name>
<dbReference type="EMBL" id="BQNB010009614">
    <property type="protein sequence ID" value="GJS65948.1"/>
    <property type="molecule type" value="Genomic_DNA"/>
</dbReference>
<comment type="caution">
    <text evidence="2">The sequence shown here is derived from an EMBL/GenBank/DDBJ whole genome shotgun (WGS) entry which is preliminary data.</text>
</comment>
<reference evidence="2" key="2">
    <citation type="submission" date="2022-01" db="EMBL/GenBank/DDBJ databases">
        <authorList>
            <person name="Yamashiro T."/>
            <person name="Shiraishi A."/>
            <person name="Satake H."/>
            <person name="Nakayama K."/>
        </authorList>
    </citation>
    <scope>NUCLEOTIDE SEQUENCE</scope>
</reference>
<dbReference type="PANTHER" id="PTHR33116">
    <property type="entry name" value="REVERSE TRANSCRIPTASE ZINC-BINDING DOMAIN-CONTAINING PROTEIN-RELATED-RELATED"/>
    <property type="match status" value="1"/>
</dbReference>
<gene>
    <name evidence="2" type="ORF">Tco_0680512</name>
</gene>
<evidence type="ECO:0000313" key="3">
    <source>
        <dbReference type="Proteomes" id="UP001151760"/>
    </source>
</evidence>
<feature type="region of interest" description="Disordered" evidence="1">
    <location>
        <begin position="280"/>
        <end position="309"/>
    </location>
</feature>
<dbReference type="PANTHER" id="PTHR33116:SF78">
    <property type="entry name" value="OS12G0587133 PROTEIN"/>
    <property type="match status" value="1"/>
</dbReference>
<reference evidence="2" key="1">
    <citation type="journal article" date="2022" name="Int. J. Mol. Sci.">
        <title>Draft Genome of Tanacetum Coccineum: Genomic Comparison of Closely Related Tanacetum-Family Plants.</title>
        <authorList>
            <person name="Yamashiro T."/>
            <person name="Shiraishi A."/>
            <person name="Nakayama K."/>
            <person name="Satake H."/>
        </authorList>
    </citation>
    <scope>NUCLEOTIDE SEQUENCE</scope>
</reference>
<feature type="compositionally biased region" description="Basic and acidic residues" evidence="1">
    <location>
        <begin position="280"/>
        <end position="294"/>
    </location>
</feature>
<organism evidence="2 3">
    <name type="scientific">Tanacetum coccineum</name>
    <dbReference type="NCBI Taxonomy" id="301880"/>
    <lineage>
        <taxon>Eukaryota</taxon>
        <taxon>Viridiplantae</taxon>
        <taxon>Streptophyta</taxon>
        <taxon>Embryophyta</taxon>
        <taxon>Tracheophyta</taxon>
        <taxon>Spermatophyta</taxon>
        <taxon>Magnoliopsida</taxon>
        <taxon>eudicotyledons</taxon>
        <taxon>Gunneridae</taxon>
        <taxon>Pentapetalae</taxon>
        <taxon>asterids</taxon>
        <taxon>campanulids</taxon>
        <taxon>Asterales</taxon>
        <taxon>Asteraceae</taxon>
        <taxon>Asteroideae</taxon>
        <taxon>Anthemideae</taxon>
        <taxon>Anthemidinae</taxon>
        <taxon>Tanacetum</taxon>
    </lineage>
</organism>
<protein>
    <recommendedName>
        <fullName evidence="4">Reverse transcriptase domain-containing protein</fullName>
    </recommendedName>
</protein>
<sequence length="506" mass="57862">MLQSIPCSLECKIVGQMLLDHPLSYALTTTADVLVVYLQQFWKTVSKVPDTKDTIRFKLDTQEIMYTVDMFCDTLKLPMETSDNPFIAPVNIEIIESFMNRVGYQGVVDKNDVIQYPRFTNLIIAYLIKKYLSISLRLEEDCPSIKDDILLVSIYTTRNVTVQGMLIPNALLTEEIRTHRTTPRAHKTPTLTTASPQGKKRKKSIEEASSPRKSLKVTIRKMKQTTTPLPPPSDDRERGEMAEATLLSLTLYKNVLAIEAQENIAKVQEKLDEEEIKKMVEEPRSHKENSKHVDGDDDDDSEEEKKVDKIGSFKIRTGKMQTPILTPPRSPRIILSSDKNINQELMASRIYDQENGKKMRRGPPKYAFKVDIQKAYDTVDWSLLETILMGKRGLRQGDPLSPYLFTLVMEILTLILQRRVSGLVPSIPKSTAFFCNVPNAIKTYILNSVSFAKGVLLVSLKIRVNDWRIKFYSLAWSTPMIPSRNTLRHTYIVWVIRSVLSSMHIY</sequence>
<keyword evidence="3" id="KW-1185">Reference proteome</keyword>
<evidence type="ECO:0000313" key="2">
    <source>
        <dbReference type="EMBL" id="GJS65948.1"/>
    </source>
</evidence>